<dbReference type="InterPro" id="IPR007761">
    <property type="entry name" value="MtlR-like"/>
</dbReference>
<proteinExistence type="predicted"/>
<dbReference type="PANTHER" id="PTHR37941:SF1">
    <property type="entry name" value="FUMARASE E-RELATED"/>
    <property type="match status" value="1"/>
</dbReference>
<evidence type="ECO:0000313" key="2">
    <source>
        <dbReference type="EMBL" id="SDU90570.1"/>
    </source>
</evidence>
<dbReference type="Proteomes" id="UP000199620">
    <property type="component" value="Chromosome I"/>
</dbReference>
<dbReference type="EMBL" id="VUOL01000019">
    <property type="protein sequence ID" value="KAA2226773.1"/>
    <property type="molecule type" value="Genomic_DNA"/>
</dbReference>
<name>A0A5B2UIW0_9PSED</name>
<dbReference type="AlphaFoldDB" id="A0A5B2UIW0"/>
<dbReference type="OrthoDB" id="9814134at2"/>
<dbReference type="PANTHER" id="PTHR37941">
    <property type="entry name" value="FUMARASE E-RELATED"/>
    <property type="match status" value="1"/>
</dbReference>
<evidence type="ECO:0000313" key="3">
    <source>
        <dbReference type="Proteomes" id="UP000199620"/>
    </source>
</evidence>
<sequence>MAEDSRYSETPRKKFDLVDESDRGAAIVGAALLEDSLVSMLKEKMLLDVMSQKQVKDIFDLSGPLSNFSAKISIAFAFGFIDKATFDDLQIVRKLRNKFAHSSGKLSFDDGEVKSQINNMHCFKLAVQEFPRRFSPSSDGEPDEWKMRADGFIRLNKAAFSIAVKDLSMRIKFSPIIRDLKIHGLPLPEAFTIFKDIYDS</sequence>
<organism evidence="1 4">
    <name type="scientific">Pseudomonas brenneri</name>
    <dbReference type="NCBI Taxonomy" id="129817"/>
    <lineage>
        <taxon>Bacteria</taxon>
        <taxon>Pseudomonadati</taxon>
        <taxon>Pseudomonadota</taxon>
        <taxon>Gammaproteobacteria</taxon>
        <taxon>Pseudomonadales</taxon>
        <taxon>Pseudomonadaceae</taxon>
        <taxon>Pseudomonas</taxon>
    </lineage>
</organism>
<gene>
    <name evidence="1" type="ORF">F1720_25210</name>
    <name evidence="2" type="ORF">SAMN04490181_1326</name>
</gene>
<keyword evidence="3" id="KW-1185">Reference proteome</keyword>
<dbReference type="Pfam" id="PF05068">
    <property type="entry name" value="MtlR"/>
    <property type="match status" value="1"/>
</dbReference>
<evidence type="ECO:0000313" key="1">
    <source>
        <dbReference type="EMBL" id="KAA2226773.1"/>
    </source>
</evidence>
<dbReference type="Proteomes" id="UP000325296">
    <property type="component" value="Unassembled WGS sequence"/>
</dbReference>
<dbReference type="EMBL" id="LT629800">
    <property type="protein sequence ID" value="SDU90570.1"/>
    <property type="molecule type" value="Genomic_DNA"/>
</dbReference>
<protein>
    <submittedName>
        <fullName evidence="2">Mannitol repressor</fullName>
    </submittedName>
</protein>
<evidence type="ECO:0000313" key="4">
    <source>
        <dbReference type="Proteomes" id="UP000325296"/>
    </source>
</evidence>
<accession>A0A5B2UIW0</accession>
<reference evidence="2 3" key="1">
    <citation type="submission" date="2016-10" db="EMBL/GenBank/DDBJ databases">
        <authorList>
            <person name="Varghese N."/>
            <person name="Submissions S."/>
        </authorList>
    </citation>
    <scope>NUCLEOTIDE SEQUENCE [LARGE SCALE GENOMIC DNA]</scope>
    <source>
        <strain evidence="2 3">BS2771</strain>
    </source>
</reference>
<dbReference type="InterPro" id="IPR038026">
    <property type="entry name" value="MtlR-like_sf"/>
</dbReference>
<reference evidence="1 4" key="2">
    <citation type="submission" date="2019-09" db="EMBL/GenBank/DDBJ databases">
        <title>Draft genome sequence of Pseudomonas brenneri CCUG 51514(T).</title>
        <authorList>
            <person name="Tunovic T."/>
            <person name="Pineiro-Iglesias B."/>
            <person name="Unosson C."/>
            <person name="Inganas E."/>
            <person name="Ohlen M."/>
            <person name="Cardew S."/>
            <person name="Jensie-Markopoulos S."/>
            <person name="Salva-Serra F."/>
            <person name="Jaen-Luchoro D."/>
            <person name="Svensson-Stadler L."/>
            <person name="Chun J."/>
            <person name="Moore E."/>
        </authorList>
    </citation>
    <scope>NUCLEOTIDE SEQUENCE [LARGE SCALE GENOMIC DNA]</scope>
    <source>
        <strain evidence="1 4">CCUG 51514</strain>
    </source>
</reference>
<dbReference type="GO" id="GO:0045892">
    <property type="term" value="P:negative regulation of DNA-templated transcription"/>
    <property type="evidence" value="ECO:0007669"/>
    <property type="project" value="TreeGrafter"/>
</dbReference>
<dbReference type="SUPFAM" id="SSF158668">
    <property type="entry name" value="MtlR-like"/>
    <property type="match status" value="1"/>
</dbReference>
<dbReference type="RefSeq" id="WP_090290914.1">
    <property type="nucleotide sequence ID" value="NZ_BMNU01000015.1"/>
</dbReference>
<dbReference type="Gene3D" id="1.20.120.330">
    <property type="entry name" value="Nucleotidyltransferases domain 2"/>
    <property type="match status" value="1"/>
</dbReference>